<dbReference type="Proteomes" id="UP001607302">
    <property type="component" value="Unassembled WGS sequence"/>
</dbReference>
<name>A0ABD2ATS1_VESSQ</name>
<keyword evidence="4" id="KW-1185">Reference proteome</keyword>
<proteinExistence type="predicted"/>
<dbReference type="AlphaFoldDB" id="A0ABD2ATS1"/>
<keyword evidence="1" id="KW-0812">Transmembrane</keyword>
<keyword evidence="2" id="KW-0732">Signal</keyword>
<sequence length="288" mass="33130">MRNIIFEFLWLIIIPPLVDVNTKVLTTTESSADYLQKVMFELQQLHSPTTPKTYVGSTGNLQSDNFHKYNQNQNYSIQNHLSEMHQYDQIFRKDDFRNSKISSHKKIDLQHSGSDNIPQFYEVRSPTFISAANLKNSKLLAELAAIYKNALNKGSIISVSSSSNVLSSDKRPQIVETHLELPVKQPAYHHYYFFPLKTFENEMNKNDEHHFMSTHNIDNVAESASHKQLSNPLFIAISTFVSIAVLFMMGILFLPKLHQYSIFSTRGIQDDFLYLTNIVMGAIDKFED</sequence>
<accession>A0ABD2ATS1</accession>
<protein>
    <submittedName>
        <fullName evidence="3">Uncharacterized protein</fullName>
    </submittedName>
</protein>
<comment type="caution">
    <text evidence="3">The sequence shown here is derived from an EMBL/GenBank/DDBJ whole genome shotgun (WGS) entry which is preliminary data.</text>
</comment>
<feature type="chain" id="PRO_5044781024" evidence="2">
    <location>
        <begin position="21"/>
        <end position="288"/>
    </location>
</feature>
<reference evidence="3 4" key="1">
    <citation type="journal article" date="2024" name="Ann. Entomol. Soc. Am.">
        <title>Genomic analyses of the southern and eastern yellowjacket wasps (Hymenoptera: Vespidae) reveal evolutionary signatures of social life.</title>
        <authorList>
            <person name="Catto M.A."/>
            <person name="Caine P.B."/>
            <person name="Orr S.E."/>
            <person name="Hunt B.G."/>
            <person name="Goodisman M.A.D."/>
        </authorList>
    </citation>
    <scope>NUCLEOTIDE SEQUENCE [LARGE SCALE GENOMIC DNA]</scope>
    <source>
        <strain evidence="3">233</strain>
        <tissue evidence="3">Head and thorax</tissue>
    </source>
</reference>
<gene>
    <name evidence="3" type="ORF">V1478_008527</name>
</gene>
<evidence type="ECO:0000256" key="2">
    <source>
        <dbReference type="SAM" id="SignalP"/>
    </source>
</evidence>
<feature type="transmembrane region" description="Helical" evidence="1">
    <location>
        <begin position="233"/>
        <end position="254"/>
    </location>
</feature>
<keyword evidence="1" id="KW-1133">Transmembrane helix</keyword>
<dbReference type="EMBL" id="JAUDFV010000139">
    <property type="protein sequence ID" value="KAL2724014.1"/>
    <property type="molecule type" value="Genomic_DNA"/>
</dbReference>
<evidence type="ECO:0000313" key="3">
    <source>
        <dbReference type="EMBL" id="KAL2724014.1"/>
    </source>
</evidence>
<evidence type="ECO:0000256" key="1">
    <source>
        <dbReference type="SAM" id="Phobius"/>
    </source>
</evidence>
<organism evidence="3 4">
    <name type="scientific">Vespula squamosa</name>
    <name type="common">Southern yellow jacket</name>
    <name type="synonym">Wasp</name>
    <dbReference type="NCBI Taxonomy" id="30214"/>
    <lineage>
        <taxon>Eukaryota</taxon>
        <taxon>Metazoa</taxon>
        <taxon>Ecdysozoa</taxon>
        <taxon>Arthropoda</taxon>
        <taxon>Hexapoda</taxon>
        <taxon>Insecta</taxon>
        <taxon>Pterygota</taxon>
        <taxon>Neoptera</taxon>
        <taxon>Endopterygota</taxon>
        <taxon>Hymenoptera</taxon>
        <taxon>Apocrita</taxon>
        <taxon>Aculeata</taxon>
        <taxon>Vespoidea</taxon>
        <taxon>Vespidae</taxon>
        <taxon>Vespinae</taxon>
        <taxon>Vespula</taxon>
    </lineage>
</organism>
<evidence type="ECO:0000313" key="4">
    <source>
        <dbReference type="Proteomes" id="UP001607302"/>
    </source>
</evidence>
<feature type="signal peptide" evidence="2">
    <location>
        <begin position="1"/>
        <end position="20"/>
    </location>
</feature>
<keyword evidence="1" id="KW-0472">Membrane</keyword>